<dbReference type="Proteomes" id="UP000309389">
    <property type="component" value="Unassembled WGS sequence"/>
</dbReference>
<accession>A0A4V6UGA6</accession>
<feature type="transmembrane region" description="Helical" evidence="7">
    <location>
        <begin position="263"/>
        <end position="284"/>
    </location>
</feature>
<dbReference type="EMBL" id="SSHH01000003">
    <property type="protein sequence ID" value="TIX49810.1"/>
    <property type="molecule type" value="Genomic_DNA"/>
</dbReference>
<dbReference type="SMART" id="SM00382">
    <property type="entry name" value="AAA"/>
    <property type="match status" value="1"/>
</dbReference>
<dbReference type="PANTHER" id="PTHR24221">
    <property type="entry name" value="ATP-BINDING CASSETTE SUB-FAMILY B"/>
    <property type="match status" value="1"/>
</dbReference>
<dbReference type="PROSITE" id="PS50929">
    <property type="entry name" value="ABC_TM1F"/>
    <property type="match status" value="1"/>
</dbReference>
<feature type="transmembrane region" description="Helical" evidence="7">
    <location>
        <begin position="73"/>
        <end position="94"/>
    </location>
</feature>
<dbReference type="GO" id="GO:0005886">
    <property type="term" value="C:plasma membrane"/>
    <property type="evidence" value="ECO:0007669"/>
    <property type="project" value="UniProtKB-SubCell"/>
</dbReference>
<dbReference type="InterPro" id="IPR036640">
    <property type="entry name" value="ABC1_TM_sf"/>
</dbReference>
<dbReference type="PANTHER" id="PTHR24221:SF654">
    <property type="entry name" value="ATP-BINDING CASSETTE SUB-FAMILY B MEMBER 6"/>
    <property type="match status" value="1"/>
</dbReference>
<dbReference type="RefSeq" id="WP_136694287.1">
    <property type="nucleotide sequence ID" value="NZ_SSHH01000003.1"/>
</dbReference>
<dbReference type="SUPFAM" id="SSF90123">
    <property type="entry name" value="ABC transporter transmembrane region"/>
    <property type="match status" value="1"/>
</dbReference>
<dbReference type="InterPro" id="IPR039421">
    <property type="entry name" value="Type_1_exporter"/>
</dbReference>
<gene>
    <name evidence="10" type="ORF">E5222_13465</name>
</gene>
<evidence type="ECO:0000256" key="6">
    <source>
        <dbReference type="ARBA" id="ARBA00023136"/>
    </source>
</evidence>
<keyword evidence="5 7" id="KW-1133">Transmembrane helix</keyword>
<evidence type="ECO:0000259" key="8">
    <source>
        <dbReference type="PROSITE" id="PS50893"/>
    </source>
</evidence>
<evidence type="ECO:0000313" key="11">
    <source>
        <dbReference type="Proteomes" id="UP000309389"/>
    </source>
</evidence>
<evidence type="ECO:0000256" key="2">
    <source>
        <dbReference type="ARBA" id="ARBA00022692"/>
    </source>
</evidence>
<dbReference type="Gene3D" id="3.40.50.300">
    <property type="entry name" value="P-loop containing nucleotide triphosphate hydrolases"/>
    <property type="match status" value="1"/>
</dbReference>
<feature type="transmembrane region" description="Helical" evidence="7">
    <location>
        <begin position="177"/>
        <end position="195"/>
    </location>
</feature>
<dbReference type="Pfam" id="PF00664">
    <property type="entry name" value="ABC_membrane"/>
    <property type="match status" value="1"/>
</dbReference>
<evidence type="ECO:0000256" key="4">
    <source>
        <dbReference type="ARBA" id="ARBA00022840"/>
    </source>
</evidence>
<comment type="subcellular location">
    <subcellularLocation>
        <location evidence="1">Cell membrane</location>
        <topology evidence="1">Multi-pass membrane protein</topology>
    </subcellularLocation>
</comment>
<dbReference type="GO" id="GO:0016887">
    <property type="term" value="F:ATP hydrolysis activity"/>
    <property type="evidence" value="ECO:0007669"/>
    <property type="project" value="InterPro"/>
</dbReference>
<dbReference type="InterPro" id="IPR027417">
    <property type="entry name" value="P-loop_NTPase"/>
</dbReference>
<evidence type="ECO:0000256" key="1">
    <source>
        <dbReference type="ARBA" id="ARBA00004651"/>
    </source>
</evidence>
<evidence type="ECO:0000259" key="9">
    <source>
        <dbReference type="PROSITE" id="PS50929"/>
    </source>
</evidence>
<dbReference type="InterPro" id="IPR011527">
    <property type="entry name" value="ABC1_TM_dom"/>
</dbReference>
<dbReference type="InterPro" id="IPR003439">
    <property type="entry name" value="ABC_transporter-like_ATP-bd"/>
</dbReference>
<feature type="transmembrane region" description="Helical" evidence="7">
    <location>
        <begin position="151"/>
        <end position="171"/>
    </location>
</feature>
<feature type="domain" description="ABC transporter" evidence="8">
    <location>
        <begin position="353"/>
        <end position="589"/>
    </location>
</feature>
<feature type="transmembrane region" description="Helical" evidence="7">
    <location>
        <begin position="21"/>
        <end position="45"/>
    </location>
</feature>
<dbReference type="AlphaFoldDB" id="A0A4V6UGA6"/>
<evidence type="ECO:0000256" key="3">
    <source>
        <dbReference type="ARBA" id="ARBA00022741"/>
    </source>
</evidence>
<protein>
    <submittedName>
        <fullName evidence="10">ATP-binding cassette domain-containing protein</fullName>
    </submittedName>
</protein>
<evidence type="ECO:0000256" key="5">
    <source>
        <dbReference type="ARBA" id="ARBA00022989"/>
    </source>
</evidence>
<dbReference type="PROSITE" id="PS50893">
    <property type="entry name" value="ABC_TRANSPORTER_2"/>
    <property type="match status" value="1"/>
</dbReference>
<proteinExistence type="predicted"/>
<keyword evidence="2 7" id="KW-0812">Transmembrane</keyword>
<keyword evidence="11" id="KW-1185">Reference proteome</keyword>
<name>A0A4V6UGA6_9SPHN</name>
<dbReference type="GO" id="GO:0140359">
    <property type="term" value="F:ABC-type transporter activity"/>
    <property type="evidence" value="ECO:0007669"/>
    <property type="project" value="InterPro"/>
</dbReference>
<organism evidence="10 11">
    <name type="scientific">Alteraurantiacibacter aquimixticola</name>
    <dbReference type="NCBI Taxonomy" id="2489173"/>
    <lineage>
        <taxon>Bacteria</taxon>
        <taxon>Pseudomonadati</taxon>
        <taxon>Pseudomonadota</taxon>
        <taxon>Alphaproteobacteria</taxon>
        <taxon>Sphingomonadales</taxon>
        <taxon>Erythrobacteraceae</taxon>
        <taxon>Alteraurantiacibacter</taxon>
    </lineage>
</organism>
<keyword evidence="6 7" id="KW-0472">Membrane</keyword>
<reference evidence="10 11" key="1">
    <citation type="submission" date="2019-04" db="EMBL/GenBank/DDBJ databases">
        <title>Altererythrobacter aquimixticola sp. nov., isolated from sediment of junction between the ocean and a freshwater spring.</title>
        <authorList>
            <person name="Yoon J.-H."/>
        </authorList>
    </citation>
    <scope>NUCLEOTIDE SEQUENCE [LARGE SCALE GENOMIC DNA]</scope>
    <source>
        <strain evidence="10 11">SSKS-13</strain>
    </source>
</reference>
<keyword evidence="3" id="KW-0547">Nucleotide-binding</keyword>
<evidence type="ECO:0000313" key="10">
    <source>
        <dbReference type="EMBL" id="TIX49810.1"/>
    </source>
</evidence>
<evidence type="ECO:0000256" key="7">
    <source>
        <dbReference type="SAM" id="Phobius"/>
    </source>
</evidence>
<dbReference type="SUPFAM" id="SSF52540">
    <property type="entry name" value="P-loop containing nucleoside triphosphate hydrolases"/>
    <property type="match status" value="1"/>
</dbReference>
<dbReference type="Gene3D" id="1.20.1560.10">
    <property type="entry name" value="ABC transporter type 1, transmembrane domain"/>
    <property type="match status" value="1"/>
</dbReference>
<dbReference type="GO" id="GO:0034040">
    <property type="term" value="F:ATPase-coupled lipid transmembrane transporter activity"/>
    <property type="evidence" value="ECO:0007669"/>
    <property type="project" value="TreeGrafter"/>
</dbReference>
<dbReference type="InterPro" id="IPR003593">
    <property type="entry name" value="AAA+_ATPase"/>
</dbReference>
<keyword evidence="4 10" id="KW-0067">ATP-binding</keyword>
<dbReference type="OrthoDB" id="5288711at2"/>
<dbReference type="GO" id="GO:0005524">
    <property type="term" value="F:ATP binding"/>
    <property type="evidence" value="ECO:0007669"/>
    <property type="project" value="UniProtKB-KW"/>
</dbReference>
<feature type="domain" description="ABC transmembrane type-1" evidence="9">
    <location>
        <begin position="21"/>
        <end position="319"/>
    </location>
</feature>
<sequence>MIGEFTQLCAGLSKSQQREALVVLGLAVIAGGSEFAMIASLIPFLTSLVAQVETSGMASDTAPSWMPAGNERAALYAGAVAILACVSGATRMTLIWRTETFCRRLGGGLVQSVYRRVMHESIAEFGARNSSEVLAAVDKVQAVLRGFVRPVLTAMTSAIIAVCLATLLLLIAPLATAFVTAGLVLIYAGFSLGSVPKVRFYAAEMSVGWSQRTRFLRESLDGKREILLSRRFAHFEKRVVEADGRFRKAEAHNLVLAQTPRTLFQSGAIIALVTIAIALVWLGGDLLATLPALVAAALVLQRLLPLVQAIWSGAVQATGNRELARDVMRLAEVDRGHRVIDRDIEPRGISHELRCKALSFAYDDGKPVLDNVDITIRRGEWIGIYGASGSGKSTFVDLLIGLQLPVAGEITVDGLALGAERLASWQGAIGYVCEASFLLDGSLADNICFGEEPGERCLRRLTVAASSAGLDDLASSLPMGLNSHIGEAGVKLSVGQGQRIALARALYMEPSILVLDEATNAIDLSLEDRIFDAMARDYPDLTLIMVAHRPQSTTRCTRLLEVRNGKVVEVTSVSASQASRSARTEFAAM</sequence>
<comment type="caution">
    <text evidence="10">The sequence shown here is derived from an EMBL/GenBank/DDBJ whole genome shotgun (WGS) entry which is preliminary data.</text>
</comment>
<dbReference type="Pfam" id="PF00005">
    <property type="entry name" value="ABC_tran"/>
    <property type="match status" value="1"/>
</dbReference>